<dbReference type="Proteomes" id="UP001164803">
    <property type="component" value="Chromosome"/>
</dbReference>
<dbReference type="Pfam" id="PF02674">
    <property type="entry name" value="Colicin_V"/>
    <property type="match status" value="1"/>
</dbReference>
<evidence type="ECO:0000256" key="4">
    <source>
        <dbReference type="ARBA" id="ARBA00023136"/>
    </source>
</evidence>
<accession>A0ABY6Z726</accession>
<protein>
    <submittedName>
        <fullName evidence="6">CvpA family protein</fullName>
    </submittedName>
</protein>
<evidence type="ECO:0000256" key="3">
    <source>
        <dbReference type="ARBA" id="ARBA00022989"/>
    </source>
</evidence>
<name>A0ABY6Z726_9BACL</name>
<dbReference type="InterPro" id="IPR003825">
    <property type="entry name" value="Colicin-V_CvpA"/>
</dbReference>
<feature type="transmembrane region" description="Helical" evidence="5">
    <location>
        <begin position="117"/>
        <end position="140"/>
    </location>
</feature>
<evidence type="ECO:0000256" key="5">
    <source>
        <dbReference type="SAM" id="Phobius"/>
    </source>
</evidence>
<evidence type="ECO:0000256" key="2">
    <source>
        <dbReference type="ARBA" id="ARBA00022692"/>
    </source>
</evidence>
<dbReference type="EMBL" id="CP104064">
    <property type="protein sequence ID" value="WAH38407.1"/>
    <property type="molecule type" value="Genomic_DNA"/>
</dbReference>
<reference evidence="6" key="1">
    <citation type="submission" date="2022-08" db="EMBL/GenBank/DDBJ databases">
        <title>Alicyclobacillus dauci DSM2870, complete genome.</title>
        <authorList>
            <person name="Wang Q."/>
            <person name="Cai R."/>
            <person name="Wang Z."/>
        </authorList>
    </citation>
    <scope>NUCLEOTIDE SEQUENCE</scope>
    <source>
        <strain evidence="6">DSM 28700</strain>
    </source>
</reference>
<keyword evidence="7" id="KW-1185">Reference proteome</keyword>
<dbReference type="PANTHER" id="PTHR37306">
    <property type="entry name" value="COLICIN V PRODUCTION PROTEIN"/>
    <property type="match status" value="1"/>
</dbReference>
<dbReference type="PANTHER" id="PTHR37306:SF1">
    <property type="entry name" value="COLICIN V PRODUCTION PROTEIN"/>
    <property type="match status" value="1"/>
</dbReference>
<feature type="transmembrane region" description="Helical" evidence="5">
    <location>
        <begin position="6"/>
        <end position="27"/>
    </location>
</feature>
<proteinExistence type="predicted"/>
<keyword evidence="2 5" id="KW-0812">Transmembrane</keyword>
<sequence length="177" mass="19301">MSGFGVLDIIFIAVIALGAINGYRLGFVRQVTRLFGAVIAYFVSYWLRPYVAPVVENMHLFSHLPQSAVANTLFGNLSGAIAFGVVFIVTFLLLRYAAGLIDALFSLPVLSFVNRTVGLVAGVALAVIFVYVVSLIMHYVNTPGVQHLVNQSRIARWLTGNAWQFVSHIGSTKNLNV</sequence>
<keyword evidence="3 5" id="KW-1133">Transmembrane helix</keyword>
<keyword evidence="4 5" id="KW-0472">Membrane</keyword>
<organism evidence="6 7">
    <name type="scientific">Alicyclobacillus dauci</name>
    <dbReference type="NCBI Taxonomy" id="1475485"/>
    <lineage>
        <taxon>Bacteria</taxon>
        <taxon>Bacillati</taxon>
        <taxon>Bacillota</taxon>
        <taxon>Bacilli</taxon>
        <taxon>Bacillales</taxon>
        <taxon>Alicyclobacillaceae</taxon>
        <taxon>Alicyclobacillus</taxon>
    </lineage>
</organism>
<feature type="transmembrane region" description="Helical" evidence="5">
    <location>
        <begin position="73"/>
        <end position="96"/>
    </location>
</feature>
<evidence type="ECO:0000313" key="7">
    <source>
        <dbReference type="Proteomes" id="UP001164803"/>
    </source>
</evidence>
<dbReference type="RefSeq" id="WP_268045975.1">
    <property type="nucleotide sequence ID" value="NZ_CP104064.1"/>
</dbReference>
<feature type="transmembrane region" description="Helical" evidence="5">
    <location>
        <begin position="34"/>
        <end position="53"/>
    </location>
</feature>
<gene>
    <name evidence="6" type="ORF">NZD86_07990</name>
</gene>
<evidence type="ECO:0000256" key="1">
    <source>
        <dbReference type="ARBA" id="ARBA00004141"/>
    </source>
</evidence>
<comment type="subcellular location">
    <subcellularLocation>
        <location evidence="1">Membrane</location>
        <topology evidence="1">Multi-pass membrane protein</topology>
    </subcellularLocation>
</comment>
<evidence type="ECO:0000313" key="6">
    <source>
        <dbReference type="EMBL" id="WAH38407.1"/>
    </source>
</evidence>